<dbReference type="InterPro" id="IPR050092">
    <property type="entry name" value="RNase_H"/>
</dbReference>
<organism evidence="10 11">
    <name type="scientific">Lentinula lateritia</name>
    <dbReference type="NCBI Taxonomy" id="40482"/>
    <lineage>
        <taxon>Eukaryota</taxon>
        <taxon>Fungi</taxon>
        <taxon>Dikarya</taxon>
        <taxon>Basidiomycota</taxon>
        <taxon>Agaricomycotina</taxon>
        <taxon>Agaricomycetes</taxon>
        <taxon>Agaricomycetidae</taxon>
        <taxon>Agaricales</taxon>
        <taxon>Marasmiineae</taxon>
        <taxon>Omphalotaceae</taxon>
        <taxon>Lentinula</taxon>
    </lineage>
</organism>
<comment type="catalytic activity">
    <reaction evidence="1">
        <text>Endonucleolytic cleavage to 5'-phosphomonoester.</text>
        <dbReference type="EC" id="3.1.26.4"/>
    </reaction>
</comment>
<dbReference type="InterPro" id="IPR036397">
    <property type="entry name" value="RNaseH_sf"/>
</dbReference>
<evidence type="ECO:0000256" key="2">
    <source>
        <dbReference type="ARBA" id="ARBA00005300"/>
    </source>
</evidence>
<evidence type="ECO:0000256" key="8">
    <source>
        <dbReference type="SAM" id="MobiDB-lite"/>
    </source>
</evidence>
<feature type="compositionally biased region" description="Basic and acidic residues" evidence="8">
    <location>
        <begin position="86"/>
        <end position="103"/>
    </location>
</feature>
<keyword evidence="7" id="KW-0378">Hydrolase</keyword>
<dbReference type="PANTHER" id="PTHR10642">
    <property type="entry name" value="RIBONUCLEASE H1"/>
    <property type="match status" value="1"/>
</dbReference>
<keyword evidence="4" id="KW-0540">Nuclease</keyword>
<evidence type="ECO:0000256" key="5">
    <source>
        <dbReference type="ARBA" id="ARBA00022723"/>
    </source>
</evidence>
<accession>A0ABQ8UXT5</accession>
<name>A0ABQ8UXT5_9AGAR</name>
<dbReference type="Pfam" id="PF00075">
    <property type="entry name" value="RNase_H"/>
    <property type="match status" value="1"/>
</dbReference>
<evidence type="ECO:0000256" key="7">
    <source>
        <dbReference type="ARBA" id="ARBA00022801"/>
    </source>
</evidence>
<keyword evidence="6" id="KW-0255">Endonuclease</keyword>
<evidence type="ECO:0000256" key="1">
    <source>
        <dbReference type="ARBA" id="ARBA00000077"/>
    </source>
</evidence>
<gene>
    <name evidence="10" type="ORF">C8R41DRAFT_898810</name>
</gene>
<dbReference type="EMBL" id="JANVFT010000165">
    <property type="protein sequence ID" value="KAJ4463450.1"/>
    <property type="molecule type" value="Genomic_DNA"/>
</dbReference>
<reference evidence="10" key="1">
    <citation type="submission" date="2022-08" db="EMBL/GenBank/DDBJ databases">
        <title>A Global Phylogenomic Analysis of the Shiitake Genus Lentinula.</title>
        <authorList>
            <consortium name="DOE Joint Genome Institute"/>
            <person name="Sierra-Patev S."/>
            <person name="Min B."/>
            <person name="Naranjo-Ortiz M."/>
            <person name="Looney B."/>
            <person name="Konkel Z."/>
            <person name="Slot J.C."/>
            <person name="Sakamoto Y."/>
            <person name="Steenwyk J.L."/>
            <person name="Rokas A."/>
            <person name="Carro J."/>
            <person name="Camarero S."/>
            <person name="Ferreira P."/>
            <person name="Molpeceres G."/>
            <person name="Ruiz-Duenas F.J."/>
            <person name="Serrano A."/>
            <person name="Henrissat B."/>
            <person name="Drula E."/>
            <person name="Hughes K.W."/>
            <person name="Mata J.L."/>
            <person name="Ishikawa N.K."/>
            <person name="Vargas-Isla R."/>
            <person name="Ushijima S."/>
            <person name="Smith C.A."/>
            <person name="Ahrendt S."/>
            <person name="Andreopoulos W."/>
            <person name="He G."/>
            <person name="Labutti K."/>
            <person name="Lipzen A."/>
            <person name="Ng V."/>
            <person name="Riley R."/>
            <person name="Sandor L."/>
            <person name="Barry K."/>
            <person name="Martinez A.T."/>
            <person name="Xiao Y."/>
            <person name="Gibbons J.G."/>
            <person name="Terashima K."/>
            <person name="Grigoriev I.V."/>
            <person name="Hibbett D.S."/>
        </authorList>
    </citation>
    <scope>NUCLEOTIDE SEQUENCE</scope>
    <source>
        <strain evidence="10">RHP3577 ss4</strain>
    </source>
</reference>
<sequence>MTEWDHGKENKRIEIYTDGSCTGNGTDEAIAGAGIYVPNNNALKFEDRGFLGVKNVKEIKVTIARLHERKAPTNLRWVKGHSGIEGNEKADQLAKEGSEKSHTDTINMTIPPPLQISGMKLNKLMQATAYKAIQHRKMNTRAYQNALNRKATKVNIGRAKASVQEIGSNHPTDTNLWKSIRNKDFERKTRTFLWMVYHNAYKNGEYWDTIPGYEIRANCSECRCNCPGQDLIWRLGQELWKNKRSAWVKPHFGIILGCGLANFKNDDNKPLSGDSRLYRILISESTYLIWKLRCERNEIIRRWRKTLENRIQLD</sequence>
<dbReference type="PROSITE" id="PS50879">
    <property type="entry name" value="RNASE_H_1"/>
    <property type="match status" value="1"/>
</dbReference>
<comment type="caution">
    <text evidence="10">The sequence shown here is derived from an EMBL/GenBank/DDBJ whole genome shotgun (WGS) entry which is preliminary data.</text>
</comment>
<dbReference type="Gene3D" id="3.30.420.10">
    <property type="entry name" value="Ribonuclease H-like superfamily/Ribonuclease H"/>
    <property type="match status" value="2"/>
</dbReference>
<dbReference type="SUPFAM" id="SSF53098">
    <property type="entry name" value="Ribonuclease H-like"/>
    <property type="match status" value="1"/>
</dbReference>
<dbReference type="InterPro" id="IPR012337">
    <property type="entry name" value="RNaseH-like_sf"/>
</dbReference>
<feature type="domain" description="RNase H type-1" evidence="9">
    <location>
        <begin position="1"/>
        <end position="99"/>
    </location>
</feature>
<evidence type="ECO:0000259" key="9">
    <source>
        <dbReference type="PROSITE" id="PS50879"/>
    </source>
</evidence>
<evidence type="ECO:0000256" key="3">
    <source>
        <dbReference type="ARBA" id="ARBA00012180"/>
    </source>
</evidence>
<feature type="region of interest" description="Disordered" evidence="8">
    <location>
        <begin position="82"/>
        <end position="112"/>
    </location>
</feature>
<comment type="similarity">
    <text evidence="2">Belongs to the RNase H family.</text>
</comment>
<evidence type="ECO:0000313" key="11">
    <source>
        <dbReference type="Proteomes" id="UP001150217"/>
    </source>
</evidence>
<proteinExistence type="inferred from homology"/>
<dbReference type="InterPro" id="IPR002156">
    <property type="entry name" value="RNaseH_domain"/>
</dbReference>
<evidence type="ECO:0000256" key="6">
    <source>
        <dbReference type="ARBA" id="ARBA00022759"/>
    </source>
</evidence>
<dbReference type="EC" id="3.1.26.4" evidence="3"/>
<dbReference type="Proteomes" id="UP001150217">
    <property type="component" value="Unassembled WGS sequence"/>
</dbReference>
<keyword evidence="5" id="KW-0479">Metal-binding</keyword>
<protein>
    <recommendedName>
        <fullName evidence="3">ribonuclease H</fullName>
        <ecNumber evidence="3">3.1.26.4</ecNumber>
    </recommendedName>
</protein>
<evidence type="ECO:0000313" key="10">
    <source>
        <dbReference type="EMBL" id="KAJ4463450.1"/>
    </source>
</evidence>
<keyword evidence="11" id="KW-1185">Reference proteome</keyword>
<evidence type="ECO:0000256" key="4">
    <source>
        <dbReference type="ARBA" id="ARBA00022722"/>
    </source>
</evidence>
<dbReference type="PANTHER" id="PTHR10642:SF26">
    <property type="entry name" value="RIBONUCLEASE H1"/>
    <property type="match status" value="1"/>
</dbReference>